<keyword evidence="3" id="KW-0050">Antiport</keyword>
<dbReference type="InterPro" id="IPR038770">
    <property type="entry name" value="Na+/solute_symporter_sf"/>
</dbReference>
<accession>A0A1M7ZT15</accession>
<feature type="transmembrane region" description="Helical" evidence="10">
    <location>
        <begin position="319"/>
        <end position="338"/>
    </location>
</feature>
<name>A0A1M7ZT15_9FLAO</name>
<dbReference type="Proteomes" id="UP000184611">
    <property type="component" value="Unassembled WGS sequence"/>
</dbReference>
<comment type="subcellular location">
    <subcellularLocation>
        <location evidence="1">Membrane</location>
        <topology evidence="1">Multi-pass membrane protein</topology>
    </subcellularLocation>
</comment>
<organism evidence="12 13">
    <name type="scientific">Flavobacterium cucumis</name>
    <dbReference type="NCBI Taxonomy" id="416016"/>
    <lineage>
        <taxon>Bacteria</taxon>
        <taxon>Pseudomonadati</taxon>
        <taxon>Bacteroidota</taxon>
        <taxon>Flavobacteriia</taxon>
        <taxon>Flavobacteriales</taxon>
        <taxon>Flavobacteriaceae</taxon>
        <taxon>Flavobacterium</taxon>
    </lineage>
</organism>
<dbReference type="Pfam" id="PF00999">
    <property type="entry name" value="Na_H_Exchanger"/>
    <property type="match status" value="1"/>
</dbReference>
<evidence type="ECO:0000313" key="13">
    <source>
        <dbReference type="Proteomes" id="UP000184611"/>
    </source>
</evidence>
<sequence length="414" mass="45856">MEFNVPSLELPFFANLLLLLVLARFFGEIMERFKQPAMIGEILAGVLLGPTILNFIHRTEELKVISELGVFLLVIIAGLEINLDEIIKSMKGRNIVISVLAFFIPILAGFFVGRHFDLDVMSTIFIGLCVAITALPVSIRILMDLGKLNSPVGQKIISVAIFDDVIALTILGILLDIKDVEQTFFNITNATLLTLLKLSSFLILVIVTYRIIRNVSKEENFIENKLNKIISVLKGKESLFAVFFVFILIFATITESIGLHFIIGAFFASMLISKELVGEKHLNTFHNTTNSMAMGFLAPIFFAGIGLEFQFSSIQNYPLLFAIIIVSFLSKIIGGYVGGRFARLDHKVSLALGFGLNARGIMELVIANIAYKAGIINTEIFSILVIMGLITTLATPFLLKRSFKSIDNKKDHLS</sequence>
<feature type="transmembrane region" description="Helical" evidence="10">
    <location>
        <begin position="37"/>
        <end position="56"/>
    </location>
</feature>
<evidence type="ECO:0000313" key="12">
    <source>
        <dbReference type="EMBL" id="SHO71943.1"/>
    </source>
</evidence>
<dbReference type="EMBL" id="FRYK01000001">
    <property type="protein sequence ID" value="SHO71943.1"/>
    <property type="molecule type" value="Genomic_DNA"/>
</dbReference>
<dbReference type="GO" id="GO:0006814">
    <property type="term" value="P:sodium ion transport"/>
    <property type="evidence" value="ECO:0007669"/>
    <property type="project" value="UniProtKB-KW"/>
</dbReference>
<evidence type="ECO:0000256" key="4">
    <source>
        <dbReference type="ARBA" id="ARBA00022692"/>
    </source>
</evidence>
<keyword evidence="6" id="KW-0915">Sodium</keyword>
<keyword evidence="2" id="KW-0813">Transport</keyword>
<feature type="transmembrane region" description="Helical" evidence="10">
    <location>
        <begin position="155"/>
        <end position="175"/>
    </location>
</feature>
<dbReference type="STRING" id="416016.SAMN05443547_0262"/>
<feature type="transmembrane region" description="Helical" evidence="10">
    <location>
        <begin position="12"/>
        <end position="30"/>
    </location>
</feature>
<keyword evidence="4 10" id="KW-0812">Transmembrane</keyword>
<protein>
    <submittedName>
        <fullName evidence="12">Transporter, CPA2 family</fullName>
    </submittedName>
</protein>
<dbReference type="GO" id="GO:0016020">
    <property type="term" value="C:membrane"/>
    <property type="evidence" value="ECO:0007669"/>
    <property type="project" value="UniProtKB-SubCell"/>
</dbReference>
<feature type="transmembrane region" description="Helical" evidence="10">
    <location>
        <begin position="95"/>
        <end position="112"/>
    </location>
</feature>
<feature type="transmembrane region" description="Helical" evidence="10">
    <location>
        <begin position="289"/>
        <end position="307"/>
    </location>
</feature>
<evidence type="ECO:0000256" key="1">
    <source>
        <dbReference type="ARBA" id="ARBA00004141"/>
    </source>
</evidence>
<feature type="transmembrane region" description="Helical" evidence="10">
    <location>
        <begin position="187"/>
        <end position="212"/>
    </location>
</feature>
<evidence type="ECO:0000256" key="9">
    <source>
        <dbReference type="ARBA" id="ARBA00023201"/>
    </source>
</evidence>
<dbReference type="GO" id="GO:1902600">
    <property type="term" value="P:proton transmembrane transport"/>
    <property type="evidence" value="ECO:0007669"/>
    <property type="project" value="InterPro"/>
</dbReference>
<evidence type="ECO:0000256" key="8">
    <source>
        <dbReference type="ARBA" id="ARBA00023136"/>
    </source>
</evidence>
<evidence type="ECO:0000256" key="2">
    <source>
        <dbReference type="ARBA" id="ARBA00022448"/>
    </source>
</evidence>
<feature type="transmembrane region" description="Helical" evidence="10">
    <location>
        <begin position="350"/>
        <end position="374"/>
    </location>
</feature>
<feature type="domain" description="Cation/H+ exchanger transmembrane" evidence="11">
    <location>
        <begin position="21"/>
        <end position="399"/>
    </location>
</feature>
<gene>
    <name evidence="12" type="ORF">SAMN05443547_0262</name>
</gene>
<feature type="transmembrane region" description="Helical" evidence="10">
    <location>
        <begin position="257"/>
        <end position="277"/>
    </location>
</feature>
<keyword evidence="7" id="KW-0406">Ion transport</keyword>
<evidence type="ECO:0000259" key="11">
    <source>
        <dbReference type="Pfam" id="PF00999"/>
    </source>
</evidence>
<reference evidence="13" key="1">
    <citation type="submission" date="2016-12" db="EMBL/GenBank/DDBJ databases">
        <authorList>
            <person name="Varghese N."/>
            <person name="Submissions S."/>
        </authorList>
    </citation>
    <scope>NUCLEOTIDE SEQUENCE [LARGE SCALE GENOMIC DNA]</scope>
    <source>
        <strain evidence="13">DSM 18830</strain>
    </source>
</reference>
<dbReference type="Gene3D" id="1.20.1530.20">
    <property type="match status" value="1"/>
</dbReference>
<evidence type="ECO:0000256" key="7">
    <source>
        <dbReference type="ARBA" id="ARBA00023065"/>
    </source>
</evidence>
<dbReference type="PANTHER" id="PTHR43562:SF3">
    <property type="entry name" value="SODIUM ION_PROTON EXCHANGER (EUROFUNG)"/>
    <property type="match status" value="1"/>
</dbReference>
<dbReference type="AlphaFoldDB" id="A0A1M7ZT15"/>
<proteinExistence type="predicted"/>
<dbReference type="OrthoDB" id="9793589at2"/>
<dbReference type="RefSeq" id="WP_073580646.1">
    <property type="nucleotide sequence ID" value="NZ_CBCSEA010000003.1"/>
</dbReference>
<keyword evidence="5 10" id="KW-1133">Transmembrane helix</keyword>
<keyword evidence="8 10" id="KW-0472">Membrane</keyword>
<feature type="transmembrane region" description="Helical" evidence="10">
    <location>
        <begin position="380"/>
        <end position="399"/>
    </location>
</feature>
<dbReference type="InterPro" id="IPR006153">
    <property type="entry name" value="Cation/H_exchanger_TM"/>
</dbReference>
<keyword evidence="13" id="KW-1185">Reference proteome</keyword>
<evidence type="ECO:0000256" key="10">
    <source>
        <dbReference type="SAM" id="Phobius"/>
    </source>
</evidence>
<feature type="transmembrane region" description="Helical" evidence="10">
    <location>
        <begin position="124"/>
        <end position="143"/>
    </location>
</feature>
<keyword evidence="9" id="KW-0739">Sodium transport</keyword>
<evidence type="ECO:0000256" key="3">
    <source>
        <dbReference type="ARBA" id="ARBA00022449"/>
    </source>
</evidence>
<evidence type="ECO:0000256" key="6">
    <source>
        <dbReference type="ARBA" id="ARBA00023053"/>
    </source>
</evidence>
<evidence type="ECO:0000256" key="5">
    <source>
        <dbReference type="ARBA" id="ARBA00022989"/>
    </source>
</evidence>
<dbReference type="PANTHER" id="PTHR43562">
    <property type="entry name" value="NAPA-TYPE SODIUM/HYDROGEN ANTIPORTER"/>
    <property type="match status" value="1"/>
</dbReference>
<dbReference type="GO" id="GO:0015297">
    <property type="term" value="F:antiporter activity"/>
    <property type="evidence" value="ECO:0007669"/>
    <property type="project" value="UniProtKB-KW"/>
</dbReference>